<comment type="caution">
    <text evidence="5">The sequence shown here is derived from an EMBL/GenBank/DDBJ whole genome shotgun (WGS) entry which is preliminary data.</text>
</comment>
<dbReference type="InterPro" id="IPR032799">
    <property type="entry name" value="TAXi_C"/>
</dbReference>
<dbReference type="Pfam" id="PF14541">
    <property type="entry name" value="TAXi_C"/>
    <property type="match status" value="1"/>
</dbReference>
<keyword evidence="6" id="KW-1185">Reference proteome</keyword>
<dbReference type="SUPFAM" id="SSF50630">
    <property type="entry name" value="Acid proteases"/>
    <property type="match status" value="1"/>
</dbReference>
<gene>
    <name evidence="5" type="ORF">RND81_02G139000</name>
</gene>
<dbReference type="GO" id="GO:0006508">
    <property type="term" value="P:proteolysis"/>
    <property type="evidence" value="ECO:0007669"/>
    <property type="project" value="UniProtKB-KW"/>
</dbReference>
<dbReference type="PANTHER" id="PTHR13683">
    <property type="entry name" value="ASPARTYL PROTEASES"/>
    <property type="match status" value="1"/>
</dbReference>
<dbReference type="InterPro" id="IPR001461">
    <property type="entry name" value="Aspartic_peptidase_A1"/>
</dbReference>
<accession>A0AAW1MUD0</accession>
<dbReference type="Proteomes" id="UP001443914">
    <property type="component" value="Unassembled WGS sequence"/>
</dbReference>
<dbReference type="AlphaFoldDB" id="A0AAW1MUD0"/>
<proteinExistence type="predicted"/>
<name>A0AAW1MUD0_SAPOF</name>
<dbReference type="InterPro" id="IPR021109">
    <property type="entry name" value="Peptidase_aspartic_dom_sf"/>
</dbReference>
<feature type="domain" description="Xylanase inhibitor C-terminal" evidence="4">
    <location>
        <begin position="84"/>
        <end position="160"/>
    </location>
</feature>
<dbReference type="GO" id="GO:0004190">
    <property type="term" value="F:aspartic-type endopeptidase activity"/>
    <property type="evidence" value="ECO:0007669"/>
    <property type="project" value="InterPro"/>
</dbReference>
<organism evidence="5 6">
    <name type="scientific">Saponaria officinalis</name>
    <name type="common">Common soapwort</name>
    <name type="synonym">Lychnis saponaria</name>
    <dbReference type="NCBI Taxonomy" id="3572"/>
    <lineage>
        <taxon>Eukaryota</taxon>
        <taxon>Viridiplantae</taxon>
        <taxon>Streptophyta</taxon>
        <taxon>Embryophyta</taxon>
        <taxon>Tracheophyta</taxon>
        <taxon>Spermatophyta</taxon>
        <taxon>Magnoliopsida</taxon>
        <taxon>eudicotyledons</taxon>
        <taxon>Gunneridae</taxon>
        <taxon>Pentapetalae</taxon>
        <taxon>Caryophyllales</taxon>
        <taxon>Caryophyllaceae</taxon>
        <taxon>Caryophylleae</taxon>
        <taxon>Saponaria</taxon>
    </lineage>
</organism>
<keyword evidence="3" id="KW-0378">Hydrolase</keyword>
<reference evidence="5" key="1">
    <citation type="submission" date="2024-03" db="EMBL/GenBank/DDBJ databases">
        <title>WGS assembly of Saponaria officinalis var. Norfolk2.</title>
        <authorList>
            <person name="Jenkins J."/>
            <person name="Shu S."/>
            <person name="Grimwood J."/>
            <person name="Barry K."/>
            <person name="Goodstein D."/>
            <person name="Schmutz J."/>
            <person name="Leebens-Mack J."/>
            <person name="Osbourn A."/>
        </authorList>
    </citation>
    <scope>NUCLEOTIDE SEQUENCE [LARGE SCALE GENOMIC DNA]</scope>
    <source>
        <strain evidence="5">JIC</strain>
    </source>
</reference>
<dbReference type="EMBL" id="JBDFQZ010000002">
    <property type="protein sequence ID" value="KAK9749622.1"/>
    <property type="molecule type" value="Genomic_DNA"/>
</dbReference>
<evidence type="ECO:0000313" key="6">
    <source>
        <dbReference type="Proteomes" id="UP001443914"/>
    </source>
</evidence>
<protein>
    <recommendedName>
        <fullName evidence="4">Xylanase inhibitor C-terminal domain-containing protein</fullName>
    </recommendedName>
</protein>
<sequence length="175" mass="19207">MSIMVVLLLYFGLVFFVFRIVLVYQTLDWSDFDKSICNSPSCSIIHPVFDRGILVLGSTVEPGIVYTPLVPSQYITDIFRCMPHYNFNLESITINNQKLAIDASVFTTSTSTGTIIDSGPTLAYLAKAAYDPFVNAISAAVSQSVRPLLSRGNSCFLITSSALNNQTLMNVVIMS</sequence>
<evidence type="ECO:0000259" key="4">
    <source>
        <dbReference type="Pfam" id="PF14541"/>
    </source>
</evidence>
<dbReference type="PANTHER" id="PTHR13683:SF375">
    <property type="entry name" value="PEPTIDASE A1 DOMAIN-CONTAINING PROTEIN"/>
    <property type="match status" value="1"/>
</dbReference>
<evidence type="ECO:0000313" key="5">
    <source>
        <dbReference type="EMBL" id="KAK9749622.1"/>
    </source>
</evidence>
<evidence type="ECO:0000256" key="3">
    <source>
        <dbReference type="ARBA" id="ARBA00022801"/>
    </source>
</evidence>
<evidence type="ECO:0000256" key="2">
    <source>
        <dbReference type="ARBA" id="ARBA00022729"/>
    </source>
</evidence>
<keyword evidence="2" id="KW-0732">Signal</keyword>
<dbReference type="Gene3D" id="2.40.70.10">
    <property type="entry name" value="Acid Proteases"/>
    <property type="match status" value="1"/>
</dbReference>
<evidence type="ECO:0000256" key="1">
    <source>
        <dbReference type="ARBA" id="ARBA00022670"/>
    </source>
</evidence>
<keyword evidence="1" id="KW-0645">Protease</keyword>